<keyword evidence="2" id="KW-0472">Membrane</keyword>
<dbReference type="InParanoid" id="K3X1I9"/>
<feature type="region of interest" description="Disordered" evidence="1">
    <location>
        <begin position="62"/>
        <end position="82"/>
    </location>
</feature>
<evidence type="ECO:0000313" key="4">
    <source>
        <dbReference type="Proteomes" id="UP000019132"/>
    </source>
</evidence>
<dbReference type="NCBIfam" id="TIGR01571">
    <property type="entry name" value="A_thal_Cys_rich"/>
    <property type="match status" value="1"/>
</dbReference>
<dbReference type="EnsemblProtists" id="PYU1_T011088">
    <property type="protein sequence ID" value="PYU1_T011088"/>
    <property type="gene ID" value="PYU1_G011064"/>
</dbReference>
<dbReference type="InterPro" id="IPR006461">
    <property type="entry name" value="PLAC_motif_containing"/>
</dbReference>
<feature type="transmembrane region" description="Helical" evidence="2">
    <location>
        <begin position="170"/>
        <end position="191"/>
    </location>
</feature>
<evidence type="ECO:0000256" key="2">
    <source>
        <dbReference type="SAM" id="Phobius"/>
    </source>
</evidence>
<dbReference type="EMBL" id="GL376606">
    <property type="status" value="NOT_ANNOTATED_CDS"/>
    <property type="molecule type" value="Genomic_DNA"/>
</dbReference>
<reference evidence="4" key="1">
    <citation type="journal article" date="2010" name="Genome Biol.">
        <title>Genome sequence of the necrotrophic plant pathogen Pythium ultimum reveals original pathogenicity mechanisms and effector repertoire.</title>
        <authorList>
            <person name="Levesque C.A."/>
            <person name="Brouwer H."/>
            <person name="Cano L."/>
            <person name="Hamilton J.P."/>
            <person name="Holt C."/>
            <person name="Huitema E."/>
            <person name="Raffaele S."/>
            <person name="Robideau G.P."/>
            <person name="Thines M."/>
            <person name="Win J."/>
            <person name="Zerillo M.M."/>
            <person name="Beakes G.W."/>
            <person name="Boore J.L."/>
            <person name="Busam D."/>
            <person name="Dumas B."/>
            <person name="Ferriera S."/>
            <person name="Fuerstenberg S.I."/>
            <person name="Gachon C.M."/>
            <person name="Gaulin E."/>
            <person name="Govers F."/>
            <person name="Grenville-Briggs L."/>
            <person name="Horner N."/>
            <person name="Hostetler J."/>
            <person name="Jiang R.H."/>
            <person name="Johnson J."/>
            <person name="Krajaejun T."/>
            <person name="Lin H."/>
            <person name="Meijer H.J."/>
            <person name="Moore B."/>
            <person name="Morris P."/>
            <person name="Phuntmart V."/>
            <person name="Puiu D."/>
            <person name="Shetty J."/>
            <person name="Stajich J.E."/>
            <person name="Tripathy S."/>
            <person name="Wawra S."/>
            <person name="van West P."/>
            <person name="Whitty B.R."/>
            <person name="Coutinho P.M."/>
            <person name="Henrissat B."/>
            <person name="Martin F."/>
            <person name="Thomas P.D."/>
            <person name="Tyler B.M."/>
            <person name="De Vries R.P."/>
            <person name="Kamoun S."/>
            <person name="Yandell M."/>
            <person name="Tisserat N."/>
            <person name="Buell C.R."/>
        </authorList>
    </citation>
    <scope>NUCLEOTIDE SEQUENCE</scope>
    <source>
        <strain evidence="4">DAOM:BR144</strain>
    </source>
</reference>
<dbReference type="Proteomes" id="UP000019132">
    <property type="component" value="Unassembled WGS sequence"/>
</dbReference>
<dbReference type="AlphaFoldDB" id="K3X1I9"/>
<evidence type="ECO:0000256" key="1">
    <source>
        <dbReference type="SAM" id="MobiDB-lite"/>
    </source>
</evidence>
<sequence>MALNPNKSCPTSNNNDPMQATLTPHTSTFDAPFLIQVDEDSNSSNSNDTLYVQKLRSKTLQSVPENRSMRVESNESTHSKMPPGEWRATLIGCLDWRKPSNFAVLACCPCLPAAKVHSMLGKSFESGVLYFAGLVFGILISIGLCFSNTSSVSEDGAVVTNGSDSGHSSVGLFGNLAVVLAVLFLVGVAYLRTRTRQHFNIPGNQVFDCVLSFACCWCVISQAKTHHERHIVHEFGLDTPTDTLPAYT</sequence>
<protein>
    <submittedName>
        <fullName evidence="3">Uncharacterized protein</fullName>
    </submittedName>
</protein>
<reference evidence="4" key="2">
    <citation type="submission" date="2010-04" db="EMBL/GenBank/DDBJ databases">
        <authorList>
            <person name="Buell R."/>
            <person name="Hamilton J."/>
            <person name="Hostetler J."/>
        </authorList>
    </citation>
    <scope>NUCLEOTIDE SEQUENCE [LARGE SCALE GENOMIC DNA]</scope>
    <source>
        <strain evidence="4">DAOM:BR144</strain>
    </source>
</reference>
<keyword evidence="2" id="KW-1133">Transmembrane helix</keyword>
<dbReference type="Pfam" id="PF04749">
    <property type="entry name" value="PLAC8"/>
    <property type="match status" value="1"/>
</dbReference>
<organism evidence="3 4">
    <name type="scientific">Globisporangium ultimum (strain ATCC 200006 / CBS 805.95 / DAOM BR144)</name>
    <name type="common">Pythium ultimum</name>
    <dbReference type="NCBI Taxonomy" id="431595"/>
    <lineage>
        <taxon>Eukaryota</taxon>
        <taxon>Sar</taxon>
        <taxon>Stramenopiles</taxon>
        <taxon>Oomycota</taxon>
        <taxon>Peronosporomycetes</taxon>
        <taxon>Pythiales</taxon>
        <taxon>Pythiaceae</taxon>
        <taxon>Globisporangium</taxon>
    </lineage>
</organism>
<accession>K3X1I9</accession>
<feature type="compositionally biased region" description="Basic and acidic residues" evidence="1">
    <location>
        <begin position="67"/>
        <end position="78"/>
    </location>
</feature>
<name>K3X1I9_GLOUD</name>
<dbReference type="VEuPathDB" id="FungiDB:PYU1_G011064"/>
<dbReference type="HOGENOM" id="CLU_1121984_0_0_1"/>
<evidence type="ECO:0000313" key="3">
    <source>
        <dbReference type="EnsemblProtists" id="PYU1_T011088"/>
    </source>
</evidence>
<dbReference type="eggNOG" id="ENOG502R8U3">
    <property type="taxonomic scope" value="Eukaryota"/>
</dbReference>
<proteinExistence type="predicted"/>
<feature type="transmembrane region" description="Helical" evidence="2">
    <location>
        <begin position="128"/>
        <end position="150"/>
    </location>
</feature>
<reference evidence="3" key="3">
    <citation type="submission" date="2015-02" db="UniProtKB">
        <authorList>
            <consortium name="EnsemblProtists"/>
        </authorList>
    </citation>
    <scope>IDENTIFICATION</scope>
    <source>
        <strain evidence="3">DAOM BR144</strain>
    </source>
</reference>
<feature type="region of interest" description="Disordered" evidence="1">
    <location>
        <begin position="1"/>
        <end position="23"/>
    </location>
</feature>
<dbReference type="PANTHER" id="PTHR15907">
    <property type="entry name" value="DUF614 FAMILY PROTEIN-RELATED"/>
    <property type="match status" value="1"/>
</dbReference>
<keyword evidence="2" id="KW-0812">Transmembrane</keyword>
<keyword evidence="4" id="KW-1185">Reference proteome</keyword>